<proteinExistence type="predicted"/>
<evidence type="ECO:0000256" key="4">
    <source>
        <dbReference type="ARBA" id="ARBA00023136"/>
    </source>
</evidence>
<feature type="transmembrane region" description="Helical" evidence="5">
    <location>
        <begin position="95"/>
        <end position="115"/>
    </location>
</feature>
<feature type="transmembrane region" description="Helical" evidence="5">
    <location>
        <begin position="183"/>
        <end position="203"/>
    </location>
</feature>
<dbReference type="Pfam" id="PF00892">
    <property type="entry name" value="EamA"/>
    <property type="match status" value="2"/>
</dbReference>
<evidence type="ECO:0000256" key="2">
    <source>
        <dbReference type="ARBA" id="ARBA00022692"/>
    </source>
</evidence>
<evidence type="ECO:0000259" key="6">
    <source>
        <dbReference type="Pfam" id="PF00892"/>
    </source>
</evidence>
<keyword evidence="4 5" id="KW-0472">Membrane</keyword>
<dbReference type="InterPro" id="IPR037185">
    <property type="entry name" value="EmrE-like"/>
</dbReference>
<gene>
    <name evidence="7" type="primary">yedA_2</name>
    <name evidence="7" type="ORF">LAX5112_04540</name>
</gene>
<feature type="domain" description="EamA" evidence="6">
    <location>
        <begin position="13"/>
        <end position="141"/>
    </location>
</feature>
<organism evidence="7 8">
    <name type="scientific">Roseibium alexandrii</name>
    <dbReference type="NCBI Taxonomy" id="388408"/>
    <lineage>
        <taxon>Bacteria</taxon>
        <taxon>Pseudomonadati</taxon>
        <taxon>Pseudomonadota</taxon>
        <taxon>Alphaproteobacteria</taxon>
        <taxon>Hyphomicrobiales</taxon>
        <taxon>Stappiaceae</taxon>
        <taxon>Roseibium</taxon>
    </lineage>
</organism>
<evidence type="ECO:0000256" key="1">
    <source>
        <dbReference type="ARBA" id="ARBA00004141"/>
    </source>
</evidence>
<feature type="transmembrane region" description="Helical" evidence="5">
    <location>
        <begin position="127"/>
        <end position="146"/>
    </location>
</feature>
<name>A0A0M7AP14_9HYPH</name>
<feature type="transmembrane region" description="Helical" evidence="5">
    <location>
        <begin position="38"/>
        <end position="58"/>
    </location>
</feature>
<feature type="transmembrane region" description="Helical" evidence="5">
    <location>
        <begin position="70"/>
        <end position="89"/>
    </location>
</feature>
<dbReference type="STRING" id="388408.LAX5112_04540"/>
<dbReference type="AlphaFoldDB" id="A0A0M7AP14"/>
<comment type="subcellular location">
    <subcellularLocation>
        <location evidence="1">Membrane</location>
        <topology evidence="1">Multi-pass membrane protein</topology>
    </subcellularLocation>
</comment>
<keyword evidence="2 5" id="KW-0812">Transmembrane</keyword>
<feature type="transmembrane region" description="Helical" evidence="5">
    <location>
        <begin position="250"/>
        <end position="265"/>
    </location>
</feature>
<dbReference type="PANTHER" id="PTHR32322:SF9">
    <property type="entry name" value="AMINO-ACID METABOLITE EFFLUX PUMP-RELATED"/>
    <property type="match status" value="1"/>
</dbReference>
<accession>A0A0M7AP14</accession>
<feature type="domain" description="EamA" evidence="6">
    <location>
        <begin position="158"/>
        <end position="288"/>
    </location>
</feature>
<feature type="transmembrane region" description="Helical" evidence="5">
    <location>
        <begin position="215"/>
        <end position="238"/>
    </location>
</feature>
<keyword evidence="8" id="KW-1185">Reference proteome</keyword>
<dbReference type="OrthoDB" id="9810556at2"/>
<dbReference type="PANTHER" id="PTHR32322">
    <property type="entry name" value="INNER MEMBRANE TRANSPORTER"/>
    <property type="match status" value="1"/>
</dbReference>
<feature type="transmembrane region" description="Helical" evidence="5">
    <location>
        <begin position="271"/>
        <end position="289"/>
    </location>
</feature>
<dbReference type="Gene3D" id="1.10.3730.20">
    <property type="match status" value="1"/>
</dbReference>
<reference evidence="8" key="1">
    <citation type="submission" date="2015-07" db="EMBL/GenBank/DDBJ databases">
        <authorList>
            <person name="Rodrigo-Torres Lidia"/>
            <person name="Arahal R.David."/>
        </authorList>
    </citation>
    <scope>NUCLEOTIDE SEQUENCE [LARGE SCALE GENOMIC DNA]</scope>
    <source>
        <strain evidence="8">CECT 5112</strain>
    </source>
</reference>
<evidence type="ECO:0000256" key="3">
    <source>
        <dbReference type="ARBA" id="ARBA00022989"/>
    </source>
</evidence>
<protein>
    <submittedName>
        <fullName evidence="7">Putative inner membrane transporter YedA</fullName>
    </submittedName>
</protein>
<dbReference type="GO" id="GO:0016020">
    <property type="term" value="C:membrane"/>
    <property type="evidence" value="ECO:0007669"/>
    <property type="project" value="UniProtKB-SubCell"/>
</dbReference>
<dbReference type="InterPro" id="IPR000620">
    <property type="entry name" value="EamA_dom"/>
</dbReference>
<dbReference type="RefSeq" id="WP_055673729.1">
    <property type="nucleotide sequence ID" value="NZ_CXWD01000025.1"/>
</dbReference>
<feature type="transmembrane region" description="Helical" evidence="5">
    <location>
        <begin position="152"/>
        <end position="171"/>
    </location>
</feature>
<dbReference type="SUPFAM" id="SSF103481">
    <property type="entry name" value="Multidrug resistance efflux transporter EmrE"/>
    <property type="match status" value="2"/>
</dbReference>
<dbReference type="Proteomes" id="UP000053235">
    <property type="component" value="Unassembled WGS sequence"/>
</dbReference>
<evidence type="ECO:0000313" key="8">
    <source>
        <dbReference type="Proteomes" id="UP000053235"/>
    </source>
</evidence>
<sequence>MTGLRLEFGLLGLLALLWGSSYMWISLALDTIPPLTLITLRVGLASLVLFAILSIRGLHLPTDKKTWRALFIQSIVNSTGPWLLLAWGQQSVDSAVASVLNSTSPLFVFFFSLFLMSGSDRPAGQQLLGALAGIAGIVLIVGTGALESLGGAFVPQVAVLAGAALYGIAAIRGRQFAHMPPLVTAAGTLICSTMTLLPLSLMIDDPWTLQISPQSLWAAGILSVFCTAFAFLIYFRLINTIGPMGTSSQAYLRSGIGVLLGIVFLNETLDLETIAGICLAIFGVVLINWRRPKKQASSKTAQESSG</sequence>
<keyword evidence="3 5" id="KW-1133">Transmembrane helix</keyword>
<dbReference type="InterPro" id="IPR050638">
    <property type="entry name" value="AA-Vitamin_Transporters"/>
</dbReference>
<dbReference type="EMBL" id="CXWD01000025">
    <property type="protein sequence ID" value="CTQ76261.1"/>
    <property type="molecule type" value="Genomic_DNA"/>
</dbReference>
<evidence type="ECO:0000313" key="7">
    <source>
        <dbReference type="EMBL" id="CTQ76261.1"/>
    </source>
</evidence>
<evidence type="ECO:0000256" key="5">
    <source>
        <dbReference type="SAM" id="Phobius"/>
    </source>
</evidence>